<dbReference type="InterPro" id="IPR002639">
    <property type="entry name" value="UreF"/>
</dbReference>
<evidence type="ECO:0000313" key="5">
    <source>
        <dbReference type="Proteomes" id="UP000076925"/>
    </source>
</evidence>
<comment type="similarity">
    <text evidence="3">Belongs to the UreF family.</text>
</comment>
<dbReference type="PANTHER" id="PTHR33620:SF1">
    <property type="entry name" value="UREASE ACCESSORY PROTEIN F"/>
    <property type="match status" value="1"/>
</dbReference>
<comment type="subcellular location">
    <subcellularLocation>
        <location evidence="3">Cytoplasm</location>
    </subcellularLocation>
</comment>
<dbReference type="Proteomes" id="UP000076925">
    <property type="component" value="Unassembled WGS sequence"/>
</dbReference>
<organism evidence="4 5">
    <name type="scientific">Scytonema hofmannii PCC 7110</name>
    <dbReference type="NCBI Taxonomy" id="128403"/>
    <lineage>
        <taxon>Bacteria</taxon>
        <taxon>Bacillati</taxon>
        <taxon>Cyanobacteriota</taxon>
        <taxon>Cyanophyceae</taxon>
        <taxon>Nostocales</taxon>
        <taxon>Scytonemataceae</taxon>
        <taxon>Scytonema</taxon>
    </lineage>
</organism>
<dbReference type="RefSeq" id="WP_017744555.1">
    <property type="nucleotide sequence ID" value="NZ_KQ976354.1"/>
</dbReference>
<keyword evidence="5" id="KW-1185">Reference proteome</keyword>
<dbReference type="PANTHER" id="PTHR33620">
    <property type="entry name" value="UREASE ACCESSORY PROTEIN F"/>
    <property type="match status" value="1"/>
</dbReference>
<comment type="subunit">
    <text evidence="3">UreD, UreF and UreG form a complex that acts as a GTP-hydrolysis-dependent molecular chaperone, activating the urease apoprotein by helping to assemble the nickel containing metallocenter of UreC. The UreE protein probably delivers the nickel.</text>
</comment>
<evidence type="ECO:0000256" key="1">
    <source>
        <dbReference type="ARBA" id="ARBA00022988"/>
    </source>
</evidence>
<gene>
    <name evidence="3" type="primary">ureF</name>
    <name evidence="4" type="ORF">WA1_21930</name>
</gene>
<dbReference type="GO" id="GO:0016151">
    <property type="term" value="F:nickel cation binding"/>
    <property type="evidence" value="ECO:0007669"/>
    <property type="project" value="UniProtKB-UniRule"/>
</dbReference>
<dbReference type="PIRSF" id="PIRSF009467">
    <property type="entry name" value="Ureas_acces_UreF"/>
    <property type="match status" value="1"/>
</dbReference>
<dbReference type="STRING" id="128403.WA1_21930"/>
<dbReference type="Pfam" id="PF01730">
    <property type="entry name" value="UreF"/>
    <property type="match status" value="1"/>
</dbReference>
<keyword evidence="1 3" id="KW-0996">Nickel insertion</keyword>
<dbReference type="EMBL" id="ANNX02000021">
    <property type="protein sequence ID" value="KYC41366.1"/>
    <property type="molecule type" value="Genomic_DNA"/>
</dbReference>
<comment type="function">
    <text evidence="3">Required for maturation of urease via the functional incorporation of the urease nickel metallocenter.</text>
</comment>
<reference evidence="4 5" key="1">
    <citation type="journal article" date="2013" name="Genome Biol. Evol.">
        <title>Genomes of Stigonematalean cyanobacteria (subsection V) and the evolution of oxygenic photosynthesis from prokaryotes to plastids.</title>
        <authorList>
            <person name="Dagan T."/>
            <person name="Roettger M."/>
            <person name="Stucken K."/>
            <person name="Landan G."/>
            <person name="Koch R."/>
            <person name="Major P."/>
            <person name="Gould S.B."/>
            <person name="Goremykin V.V."/>
            <person name="Rippka R."/>
            <person name="Tandeau de Marsac N."/>
            <person name="Gugger M."/>
            <person name="Lockhart P.J."/>
            <person name="Allen J.F."/>
            <person name="Brune I."/>
            <person name="Maus I."/>
            <person name="Puhler A."/>
            <person name="Martin W.F."/>
        </authorList>
    </citation>
    <scope>NUCLEOTIDE SEQUENCE [LARGE SCALE GENOMIC DNA]</scope>
    <source>
        <strain evidence="4 5">PCC 7110</strain>
    </source>
</reference>
<dbReference type="InterPro" id="IPR038277">
    <property type="entry name" value="UreF_sf"/>
</dbReference>
<dbReference type="HAMAP" id="MF_01385">
    <property type="entry name" value="UreF"/>
    <property type="match status" value="1"/>
</dbReference>
<dbReference type="Gene3D" id="1.10.4190.10">
    <property type="entry name" value="Urease accessory protein UreF"/>
    <property type="match status" value="1"/>
</dbReference>
<protein>
    <recommendedName>
        <fullName evidence="3">Urease accessory protein UreF</fullName>
    </recommendedName>
</protein>
<dbReference type="OrthoDB" id="9798772at2"/>
<evidence type="ECO:0000256" key="2">
    <source>
        <dbReference type="ARBA" id="ARBA00023186"/>
    </source>
</evidence>
<sequence length="229" mass="25322">MDTIMLAENHLLCLLQLASPALPVGAYSYSEGLETLVENGTIKDRVTLQHWLEAELRYGAIRLEGAVMMRAYQSVKISDLKGLSYWNSWLSAARETEELRASSWQMGRSLIRLLVELLPQMVSITDAVGNPCNYAVAFGIAAAHWNIEVRAALLAYLHSWASNLITGGVKLLPLGQTAGQQVLLSLQELLVVAVEEIVELEDDNLSCCSWGLSLASMAHETQYTRLFRS</sequence>
<comment type="caution">
    <text evidence="4">The sequence shown here is derived from an EMBL/GenBank/DDBJ whole genome shotgun (WGS) entry which is preliminary data.</text>
</comment>
<accession>A0A139X9L6</accession>
<dbReference type="AlphaFoldDB" id="A0A139X9L6"/>
<evidence type="ECO:0000313" key="4">
    <source>
        <dbReference type="EMBL" id="KYC41366.1"/>
    </source>
</evidence>
<evidence type="ECO:0000256" key="3">
    <source>
        <dbReference type="HAMAP-Rule" id="MF_01385"/>
    </source>
</evidence>
<dbReference type="GO" id="GO:0005737">
    <property type="term" value="C:cytoplasm"/>
    <property type="evidence" value="ECO:0007669"/>
    <property type="project" value="UniProtKB-SubCell"/>
</dbReference>
<keyword evidence="2 3" id="KW-0143">Chaperone</keyword>
<name>A0A139X9L6_9CYAN</name>
<keyword evidence="3" id="KW-0963">Cytoplasm</keyword>
<proteinExistence type="inferred from homology"/>